<name>A0A3D8J4U8_9HELI</name>
<dbReference type="EMBL" id="NXLX01000020">
    <property type="protein sequence ID" value="RDU72473.1"/>
    <property type="molecule type" value="Genomic_DNA"/>
</dbReference>
<comment type="caution">
    <text evidence="8">The sequence shown here is derived from an EMBL/GenBank/DDBJ whole genome shotgun (WGS) entry which is preliminary data.</text>
</comment>
<comment type="subcellular location">
    <subcellularLocation>
        <location evidence="1">Cell envelope</location>
    </subcellularLocation>
    <subcellularLocation>
        <location evidence="2">Cell outer membrane</location>
    </subcellularLocation>
    <subcellularLocation>
        <location evidence="3">Secreted</location>
    </subcellularLocation>
</comment>
<evidence type="ECO:0000256" key="2">
    <source>
        <dbReference type="ARBA" id="ARBA00004442"/>
    </source>
</evidence>
<evidence type="ECO:0000256" key="1">
    <source>
        <dbReference type="ARBA" id="ARBA00004196"/>
    </source>
</evidence>
<dbReference type="GO" id="GO:0005576">
    <property type="term" value="C:extracellular region"/>
    <property type="evidence" value="ECO:0007669"/>
    <property type="project" value="UniProtKB-SubCell"/>
</dbReference>
<keyword evidence="5" id="KW-0732">Signal</keyword>
<dbReference type="Proteomes" id="UP000256695">
    <property type="component" value="Unassembled WGS sequence"/>
</dbReference>
<organism evidence="8 9">
    <name type="scientific">Helicobacter anseris</name>
    <dbReference type="NCBI Taxonomy" id="375926"/>
    <lineage>
        <taxon>Bacteria</taxon>
        <taxon>Pseudomonadati</taxon>
        <taxon>Campylobacterota</taxon>
        <taxon>Epsilonproteobacteria</taxon>
        <taxon>Campylobacterales</taxon>
        <taxon>Helicobacteraceae</taxon>
        <taxon>Helicobacter</taxon>
    </lineage>
</organism>
<dbReference type="AlphaFoldDB" id="A0A3D8J4U8"/>
<evidence type="ECO:0000256" key="6">
    <source>
        <dbReference type="ARBA" id="ARBA00023136"/>
    </source>
</evidence>
<evidence type="ECO:0000256" key="3">
    <source>
        <dbReference type="ARBA" id="ARBA00004613"/>
    </source>
</evidence>
<protein>
    <submittedName>
        <fullName evidence="8">Uncharacterized protein</fullName>
    </submittedName>
</protein>
<proteinExistence type="predicted"/>
<accession>A0A3D8J4U8</accession>
<evidence type="ECO:0000256" key="4">
    <source>
        <dbReference type="ARBA" id="ARBA00022525"/>
    </source>
</evidence>
<gene>
    <name evidence="8" type="ORF">CQA57_06805</name>
</gene>
<sequence>MLKNCFFDIFLTNNNKKKGGGGAIYK</sequence>
<dbReference type="GO" id="GO:0009279">
    <property type="term" value="C:cell outer membrane"/>
    <property type="evidence" value="ECO:0007669"/>
    <property type="project" value="UniProtKB-SubCell"/>
</dbReference>
<keyword evidence="6" id="KW-0472">Membrane</keyword>
<dbReference type="InterPro" id="IPR003368">
    <property type="entry name" value="POMP_repeat"/>
</dbReference>
<evidence type="ECO:0000256" key="5">
    <source>
        <dbReference type="ARBA" id="ARBA00022729"/>
    </source>
</evidence>
<evidence type="ECO:0000313" key="9">
    <source>
        <dbReference type="Proteomes" id="UP000256695"/>
    </source>
</evidence>
<keyword evidence="7" id="KW-0998">Cell outer membrane</keyword>
<reference evidence="8 9" key="1">
    <citation type="submission" date="2018-04" db="EMBL/GenBank/DDBJ databases">
        <title>Novel Campyloabacter and Helicobacter Species and Strains.</title>
        <authorList>
            <person name="Mannion A.J."/>
            <person name="Shen Z."/>
            <person name="Fox J.G."/>
        </authorList>
    </citation>
    <scope>NUCLEOTIDE SEQUENCE [LARGE SCALE GENOMIC DNA]</scope>
    <source>
        <strain evidence="8 9">MIT 04-9362</strain>
    </source>
</reference>
<keyword evidence="4" id="KW-0964">Secreted</keyword>
<evidence type="ECO:0000313" key="8">
    <source>
        <dbReference type="EMBL" id="RDU72473.1"/>
    </source>
</evidence>
<evidence type="ECO:0000256" key="7">
    <source>
        <dbReference type="ARBA" id="ARBA00023237"/>
    </source>
</evidence>
<keyword evidence="9" id="KW-1185">Reference proteome</keyword>
<dbReference type="NCBIfam" id="TIGR01376">
    <property type="entry name" value="POMP_repeat"/>
    <property type="match status" value="1"/>
</dbReference>